<dbReference type="Gene3D" id="3.40.30.10">
    <property type="entry name" value="Glutaredoxin"/>
    <property type="match status" value="1"/>
</dbReference>
<dbReference type="InterPro" id="IPR036249">
    <property type="entry name" value="Thioredoxin-like_sf"/>
</dbReference>
<evidence type="ECO:0000313" key="3">
    <source>
        <dbReference type="Proteomes" id="UP000039046"/>
    </source>
</evidence>
<dbReference type="Proteomes" id="UP000039046">
    <property type="component" value="Unassembled WGS sequence"/>
</dbReference>
<keyword evidence="3" id="KW-1185">Reference proteome</keyword>
<organism evidence="2 3">
    <name type="scientific">[Torrubiella] hemipterigena</name>
    <dbReference type="NCBI Taxonomy" id="1531966"/>
    <lineage>
        <taxon>Eukaryota</taxon>
        <taxon>Fungi</taxon>
        <taxon>Dikarya</taxon>
        <taxon>Ascomycota</taxon>
        <taxon>Pezizomycotina</taxon>
        <taxon>Sordariomycetes</taxon>
        <taxon>Hypocreomycetidae</taxon>
        <taxon>Hypocreales</taxon>
        <taxon>Clavicipitaceae</taxon>
        <taxon>Clavicipitaceae incertae sedis</taxon>
        <taxon>'Torrubiella' clade</taxon>
    </lineage>
</organism>
<dbReference type="PANTHER" id="PTHR33558">
    <property type="entry name" value="GLUTAREDOXIN-LIKE PROTEIN C5ORF63 HOMOLOG"/>
    <property type="match status" value="1"/>
</dbReference>
<dbReference type="InterPro" id="IPR052565">
    <property type="entry name" value="Glutaredoxin-like_YDR286C"/>
</dbReference>
<dbReference type="SUPFAM" id="SSF52833">
    <property type="entry name" value="Thioredoxin-like"/>
    <property type="match status" value="1"/>
</dbReference>
<dbReference type="InterPro" id="IPR008554">
    <property type="entry name" value="Glutaredoxin-like"/>
</dbReference>
<dbReference type="PANTHER" id="PTHR33558:SF1">
    <property type="entry name" value="GLUTAREDOXIN-LIKE PROTEIN C5ORF63 HOMOLOG"/>
    <property type="match status" value="1"/>
</dbReference>
<protein>
    <recommendedName>
        <fullName evidence="1">Glutaredoxin-like protein</fullName>
    </recommendedName>
</protein>
<comment type="similarity">
    <text evidence="1">Belongs to the glutaredoxin family.</text>
</comment>
<sequence>MFATRALLQSCRITMFSRDTCGLCTQAKGVLSDVWDKRPFEFKEVNLSNSEKWRNLYDFDIPVIHFAKANSPEEDVAKAAKAIKLMHRFTPEQVEEKMDLIDKL</sequence>
<dbReference type="OrthoDB" id="429967at2759"/>
<proteinExistence type="inferred from homology"/>
<keyword evidence="1" id="KW-0813">Transport</keyword>
<reference evidence="2 3" key="1">
    <citation type="journal article" date="2015" name="Genome Announc.">
        <title>Draft Genome Sequence and Gene Annotation of the Entomopathogenic Fungus Verticillium hemipterigenum.</title>
        <authorList>
            <person name="Horn F."/>
            <person name="Habel A."/>
            <person name="Scharf D.H."/>
            <person name="Dworschak J."/>
            <person name="Brakhage A.A."/>
            <person name="Guthke R."/>
            <person name="Hertweck C."/>
            <person name="Linde J."/>
        </authorList>
    </citation>
    <scope>NUCLEOTIDE SEQUENCE [LARGE SCALE GENOMIC DNA]</scope>
</reference>
<accession>A0A0A1T612</accession>
<dbReference type="EMBL" id="CDHN01000001">
    <property type="protein sequence ID" value="CEJ81722.1"/>
    <property type="molecule type" value="Genomic_DNA"/>
</dbReference>
<keyword evidence="1" id="KW-0249">Electron transport</keyword>
<dbReference type="AlphaFoldDB" id="A0A0A1T612"/>
<gene>
    <name evidence="2" type="ORF">VHEMI01836</name>
</gene>
<dbReference type="Pfam" id="PF05768">
    <property type="entry name" value="Glrx-like"/>
    <property type="match status" value="1"/>
</dbReference>
<name>A0A0A1T612_9HYPO</name>
<dbReference type="HOGENOM" id="CLU_125054_0_2_1"/>
<evidence type="ECO:0000256" key="1">
    <source>
        <dbReference type="RuleBase" id="RU363082"/>
    </source>
</evidence>
<evidence type="ECO:0000313" key="2">
    <source>
        <dbReference type="EMBL" id="CEJ81722.1"/>
    </source>
</evidence>